<dbReference type="SUPFAM" id="SSF48008">
    <property type="entry name" value="GntR ligand-binding domain-like"/>
    <property type="match status" value="1"/>
</dbReference>
<dbReference type="InterPro" id="IPR036388">
    <property type="entry name" value="WH-like_DNA-bd_sf"/>
</dbReference>
<evidence type="ECO:0000259" key="4">
    <source>
        <dbReference type="PROSITE" id="PS50949"/>
    </source>
</evidence>
<evidence type="ECO:0000313" key="6">
    <source>
        <dbReference type="Proteomes" id="UP000195981"/>
    </source>
</evidence>
<keyword evidence="1" id="KW-0805">Transcription regulation</keyword>
<dbReference type="EMBL" id="FWFG01000099">
    <property type="protein sequence ID" value="SLM94550.1"/>
    <property type="molecule type" value="Genomic_DNA"/>
</dbReference>
<dbReference type="CDD" id="cd07377">
    <property type="entry name" value="WHTH_GntR"/>
    <property type="match status" value="1"/>
</dbReference>
<dbReference type="Gene3D" id="1.10.10.10">
    <property type="entry name" value="Winged helix-like DNA-binding domain superfamily/Winged helix DNA-binding domain"/>
    <property type="match status" value="1"/>
</dbReference>
<dbReference type="InterPro" id="IPR011711">
    <property type="entry name" value="GntR_C"/>
</dbReference>
<dbReference type="InterPro" id="IPR008920">
    <property type="entry name" value="TF_FadR/GntR_C"/>
</dbReference>
<dbReference type="OrthoDB" id="3864082at2"/>
<organism evidence="5 6">
    <name type="scientific">Brachybacterium nesterenkovii</name>
    <dbReference type="NCBI Taxonomy" id="47847"/>
    <lineage>
        <taxon>Bacteria</taxon>
        <taxon>Bacillati</taxon>
        <taxon>Actinomycetota</taxon>
        <taxon>Actinomycetes</taxon>
        <taxon>Micrococcales</taxon>
        <taxon>Dermabacteraceae</taxon>
        <taxon>Brachybacterium</taxon>
    </lineage>
</organism>
<dbReference type="PROSITE" id="PS50949">
    <property type="entry name" value="HTH_GNTR"/>
    <property type="match status" value="1"/>
</dbReference>
<dbReference type="Gene3D" id="1.20.120.530">
    <property type="entry name" value="GntR ligand-binding domain-like"/>
    <property type="match status" value="1"/>
</dbReference>
<sequence>MPSSALSPASPPVSAADRAHRYVRERILSGEIAGAAMITEGEIAEAAGVSRTPVREAFLRLQAEGLLALHPKRGALVQPIAPGEADDVFELRELIEAHAARRIAARPAVERTALVADLRPLVAEQSAAVAADDLPAYAILDARMHQGIIDAGGNALIGEIGRTVRDRQVRLTAGTVRRSPARARAFIAEHARLLDHLEAGDAAAYADALARHLAGAREVLA</sequence>
<dbReference type="SMART" id="SM00345">
    <property type="entry name" value="HTH_GNTR"/>
    <property type="match status" value="1"/>
</dbReference>
<dbReference type="SMART" id="SM00895">
    <property type="entry name" value="FCD"/>
    <property type="match status" value="1"/>
</dbReference>
<dbReference type="RefSeq" id="WP_087104888.1">
    <property type="nucleotide sequence ID" value="NZ_FWFG01000099.1"/>
</dbReference>
<dbReference type="PANTHER" id="PTHR43537">
    <property type="entry name" value="TRANSCRIPTIONAL REGULATOR, GNTR FAMILY"/>
    <property type="match status" value="1"/>
</dbReference>
<keyword evidence="2" id="KW-0238">DNA-binding</keyword>
<evidence type="ECO:0000256" key="3">
    <source>
        <dbReference type="ARBA" id="ARBA00023163"/>
    </source>
</evidence>
<dbReference type="PRINTS" id="PR00035">
    <property type="entry name" value="HTHGNTR"/>
</dbReference>
<accession>A0A1X6X7T9</accession>
<feature type="domain" description="HTH gntR-type" evidence="4">
    <location>
        <begin position="13"/>
        <end position="80"/>
    </location>
</feature>
<proteinExistence type="predicted"/>
<evidence type="ECO:0000313" key="5">
    <source>
        <dbReference type="EMBL" id="SLM94550.1"/>
    </source>
</evidence>
<reference evidence="5 6" key="1">
    <citation type="submission" date="2017-02" db="EMBL/GenBank/DDBJ databases">
        <authorList>
            <person name="Peterson S.W."/>
        </authorList>
    </citation>
    <scope>NUCLEOTIDE SEQUENCE [LARGE SCALE GENOMIC DNA]</scope>
    <source>
        <strain evidence="5 6">CIP104813</strain>
    </source>
</reference>
<name>A0A1X6X7T9_9MICO</name>
<dbReference type="SUPFAM" id="SSF46785">
    <property type="entry name" value="Winged helix' DNA-binding domain"/>
    <property type="match status" value="1"/>
</dbReference>
<dbReference type="InterPro" id="IPR036390">
    <property type="entry name" value="WH_DNA-bd_sf"/>
</dbReference>
<dbReference type="Pfam" id="PF07729">
    <property type="entry name" value="FCD"/>
    <property type="match status" value="1"/>
</dbReference>
<dbReference type="Proteomes" id="UP000195981">
    <property type="component" value="Unassembled WGS sequence"/>
</dbReference>
<dbReference type="PANTHER" id="PTHR43537:SF24">
    <property type="entry name" value="GLUCONATE OPERON TRANSCRIPTIONAL REPRESSOR"/>
    <property type="match status" value="1"/>
</dbReference>
<protein>
    <submittedName>
        <fullName evidence="5">Transcriptional regulator, GntR family</fullName>
    </submittedName>
</protein>
<dbReference type="Pfam" id="PF00392">
    <property type="entry name" value="GntR"/>
    <property type="match status" value="1"/>
</dbReference>
<dbReference type="AlphaFoldDB" id="A0A1X6X7T9"/>
<dbReference type="GO" id="GO:0003677">
    <property type="term" value="F:DNA binding"/>
    <property type="evidence" value="ECO:0007669"/>
    <property type="project" value="UniProtKB-KW"/>
</dbReference>
<evidence type="ECO:0000256" key="1">
    <source>
        <dbReference type="ARBA" id="ARBA00023015"/>
    </source>
</evidence>
<keyword evidence="6" id="KW-1185">Reference proteome</keyword>
<keyword evidence="3" id="KW-0804">Transcription</keyword>
<gene>
    <name evidence="5" type="ORF">FM110_11490</name>
</gene>
<evidence type="ECO:0000256" key="2">
    <source>
        <dbReference type="ARBA" id="ARBA00023125"/>
    </source>
</evidence>
<dbReference type="InterPro" id="IPR000524">
    <property type="entry name" value="Tscrpt_reg_HTH_GntR"/>
</dbReference>
<dbReference type="GO" id="GO:0003700">
    <property type="term" value="F:DNA-binding transcription factor activity"/>
    <property type="evidence" value="ECO:0007669"/>
    <property type="project" value="InterPro"/>
</dbReference>